<dbReference type="Gene3D" id="3.30.1230.10">
    <property type="entry name" value="YlxR-like"/>
    <property type="match status" value="1"/>
</dbReference>
<organism evidence="2 3">
    <name type="scientific">Liquorilactobacillus uvarum DSM 19971</name>
    <dbReference type="NCBI Taxonomy" id="1423812"/>
    <lineage>
        <taxon>Bacteria</taxon>
        <taxon>Bacillati</taxon>
        <taxon>Bacillota</taxon>
        <taxon>Bacilli</taxon>
        <taxon>Lactobacillales</taxon>
        <taxon>Lactobacillaceae</taxon>
        <taxon>Liquorilactobacillus</taxon>
    </lineage>
</organism>
<dbReference type="Pfam" id="PF04296">
    <property type="entry name" value="YlxR"/>
    <property type="match status" value="1"/>
</dbReference>
<dbReference type="CDD" id="cd00279">
    <property type="entry name" value="YlxR"/>
    <property type="match status" value="1"/>
</dbReference>
<dbReference type="InterPro" id="IPR007393">
    <property type="entry name" value="YlxR_dom"/>
</dbReference>
<gene>
    <name evidence="2" type="ORF">FD20_GL001688</name>
</gene>
<evidence type="ECO:0000259" key="1">
    <source>
        <dbReference type="Pfam" id="PF04296"/>
    </source>
</evidence>
<dbReference type="RefSeq" id="WP_057736144.1">
    <property type="nucleotide sequence ID" value="NZ_AZEG01000004.1"/>
</dbReference>
<dbReference type="InterPro" id="IPR035931">
    <property type="entry name" value="YlxR-like_sf"/>
</dbReference>
<dbReference type="STRING" id="1423812.FD20_GL001688"/>
<dbReference type="Proteomes" id="UP000051155">
    <property type="component" value="Unassembled WGS sequence"/>
</dbReference>
<sequence>MARKRKIPMRKDIVTGEMKPKKELVRIVKNKENEVSLDPTGKKAGRGAYICLNVDVAKKAQTERTFDKVFETKIPDEFYEELVKYVDHQAARRELFGNEK</sequence>
<proteinExistence type="predicted"/>
<dbReference type="PATRIC" id="fig|1423812.3.peg.1799"/>
<reference evidence="2 3" key="1">
    <citation type="journal article" date="2015" name="Genome Announc.">
        <title>Expanding the biotechnology potential of lactobacilli through comparative genomics of 213 strains and associated genera.</title>
        <authorList>
            <person name="Sun Z."/>
            <person name="Harris H.M."/>
            <person name="McCann A."/>
            <person name="Guo C."/>
            <person name="Argimon S."/>
            <person name="Zhang W."/>
            <person name="Yang X."/>
            <person name="Jeffery I.B."/>
            <person name="Cooney J.C."/>
            <person name="Kagawa T.F."/>
            <person name="Liu W."/>
            <person name="Song Y."/>
            <person name="Salvetti E."/>
            <person name="Wrobel A."/>
            <person name="Rasinkangas P."/>
            <person name="Parkhill J."/>
            <person name="Rea M.C."/>
            <person name="O'Sullivan O."/>
            <person name="Ritari J."/>
            <person name="Douillard F.P."/>
            <person name="Paul Ross R."/>
            <person name="Yang R."/>
            <person name="Briner A.E."/>
            <person name="Felis G.E."/>
            <person name="de Vos W.M."/>
            <person name="Barrangou R."/>
            <person name="Klaenhammer T.R."/>
            <person name="Caufield P.W."/>
            <person name="Cui Y."/>
            <person name="Zhang H."/>
            <person name="O'Toole P.W."/>
        </authorList>
    </citation>
    <scope>NUCLEOTIDE SEQUENCE [LARGE SCALE GENOMIC DNA]</scope>
    <source>
        <strain evidence="2 3">DSM 19971</strain>
    </source>
</reference>
<evidence type="ECO:0000313" key="2">
    <source>
        <dbReference type="EMBL" id="KRL38486.1"/>
    </source>
</evidence>
<dbReference type="OrthoDB" id="9813251at2"/>
<dbReference type="PANTHER" id="PTHR34215">
    <property type="entry name" value="BLL0784 PROTEIN"/>
    <property type="match status" value="1"/>
</dbReference>
<name>A0A0R1Q1A2_9LACO</name>
<dbReference type="SUPFAM" id="SSF64376">
    <property type="entry name" value="YlxR-like"/>
    <property type="match status" value="1"/>
</dbReference>
<keyword evidence="3" id="KW-1185">Reference proteome</keyword>
<dbReference type="PANTHER" id="PTHR34215:SF1">
    <property type="entry name" value="YLXR DOMAIN-CONTAINING PROTEIN"/>
    <property type="match status" value="1"/>
</dbReference>
<feature type="domain" description="YlxR" evidence="1">
    <location>
        <begin position="10"/>
        <end position="82"/>
    </location>
</feature>
<protein>
    <submittedName>
        <fullName evidence="2">Cytosolic protein YlxR</fullName>
    </submittedName>
</protein>
<dbReference type="EMBL" id="AZEG01000004">
    <property type="protein sequence ID" value="KRL38486.1"/>
    <property type="molecule type" value="Genomic_DNA"/>
</dbReference>
<accession>A0A0R1Q1A2</accession>
<dbReference type="AlphaFoldDB" id="A0A0R1Q1A2"/>
<dbReference type="NCBIfam" id="NF047356">
    <property type="entry name" value="RNA_bind_RnpM"/>
    <property type="match status" value="1"/>
</dbReference>
<comment type="caution">
    <text evidence="2">The sequence shown here is derived from an EMBL/GenBank/DDBJ whole genome shotgun (WGS) entry which is preliminary data.</text>
</comment>
<dbReference type="InterPro" id="IPR037465">
    <property type="entry name" value="YlxR"/>
</dbReference>
<evidence type="ECO:0000313" key="3">
    <source>
        <dbReference type="Proteomes" id="UP000051155"/>
    </source>
</evidence>